<comment type="caution">
    <text evidence="4">The sequence shown here is derived from an EMBL/GenBank/DDBJ whole genome shotgun (WGS) entry which is preliminary data.</text>
</comment>
<gene>
    <name evidence="4" type="ORF">LCGC14_1248940</name>
</gene>
<dbReference type="InterPro" id="IPR001525">
    <property type="entry name" value="C5_MeTfrase"/>
</dbReference>
<protein>
    <recommendedName>
        <fullName evidence="5">DNA (cytosine-5-)-methyltransferase</fullName>
    </recommendedName>
</protein>
<dbReference type="InterPro" id="IPR018117">
    <property type="entry name" value="C5_DNA_meth_AS"/>
</dbReference>
<evidence type="ECO:0000256" key="3">
    <source>
        <dbReference type="ARBA" id="ARBA00022691"/>
    </source>
</evidence>
<feature type="non-terminal residue" evidence="4">
    <location>
        <position position="127"/>
    </location>
</feature>
<dbReference type="AlphaFoldDB" id="A0A0F9P7N4"/>
<evidence type="ECO:0000256" key="1">
    <source>
        <dbReference type="ARBA" id="ARBA00022603"/>
    </source>
</evidence>
<keyword evidence="2" id="KW-0808">Transferase</keyword>
<dbReference type="InterPro" id="IPR029063">
    <property type="entry name" value="SAM-dependent_MTases_sf"/>
</dbReference>
<organism evidence="4">
    <name type="scientific">marine sediment metagenome</name>
    <dbReference type="NCBI Taxonomy" id="412755"/>
    <lineage>
        <taxon>unclassified sequences</taxon>
        <taxon>metagenomes</taxon>
        <taxon>ecological metagenomes</taxon>
    </lineage>
</organism>
<accession>A0A0F9P7N4</accession>
<dbReference type="SUPFAM" id="SSF53335">
    <property type="entry name" value="S-adenosyl-L-methionine-dependent methyltransferases"/>
    <property type="match status" value="1"/>
</dbReference>
<dbReference type="GO" id="GO:0008168">
    <property type="term" value="F:methyltransferase activity"/>
    <property type="evidence" value="ECO:0007669"/>
    <property type="project" value="UniProtKB-KW"/>
</dbReference>
<evidence type="ECO:0000313" key="4">
    <source>
        <dbReference type="EMBL" id="KKM89427.1"/>
    </source>
</evidence>
<name>A0A0F9P7N4_9ZZZZ</name>
<keyword evidence="1" id="KW-0489">Methyltransferase</keyword>
<evidence type="ECO:0000256" key="2">
    <source>
        <dbReference type="ARBA" id="ARBA00022679"/>
    </source>
</evidence>
<dbReference type="PROSITE" id="PS00094">
    <property type="entry name" value="C5_MTASE_1"/>
    <property type="match status" value="1"/>
</dbReference>
<dbReference type="EMBL" id="LAZR01006818">
    <property type="protein sequence ID" value="KKM89427.1"/>
    <property type="molecule type" value="Genomic_DNA"/>
</dbReference>
<keyword evidence="3" id="KW-0949">S-adenosyl-L-methionine</keyword>
<proteinExistence type="predicted"/>
<dbReference type="Gene3D" id="3.40.50.150">
    <property type="entry name" value="Vaccinia Virus protein VP39"/>
    <property type="match status" value="1"/>
</dbReference>
<dbReference type="Pfam" id="PF00145">
    <property type="entry name" value="DNA_methylase"/>
    <property type="match status" value="1"/>
</dbReference>
<evidence type="ECO:0008006" key="5">
    <source>
        <dbReference type="Google" id="ProtNLM"/>
    </source>
</evidence>
<reference evidence="4" key="1">
    <citation type="journal article" date="2015" name="Nature">
        <title>Complex archaea that bridge the gap between prokaryotes and eukaryotes.</title>
        <authorList>
            <person name="Spang A."/>
            <person name="Saw J.H."/>
            <person name="Jorgensen S.L."/>
            <person name="Zaremba-Niedzwiedzka K."/>
            <person name="Martijn J."/>
            <person name="Lind A.E."/>
            <person name="van Eijk R."/>
            <person name="Schleper C."/>
            <person name="Guy L."/>
            <person name="Ettema T.J."/>
        </authorList>
    </citation>
    <scope>NUCLEOTIDE SEQUENCE</scope>
</reference>
<dbReference type="GO" id="GO:0032259">
    <property type="term" value="P:methylation"/>
    <property type="evidence" value="ECO:0007669"/>
    <property type="project" value="UniProtKB-KW"/>
</dbReference>
<sequence>MRILDLFCGAGGASMGYHQAFPDAEIVGVDIEPQPEYPFDFARADALTFPTEGFDFVHASPPCQAFSTITPTVHKHVDLIAATRSHIQHLPYVIENVPQAPLRKDLMLCGSMFGMQVQRHRMFEHNL</sequence>